<evidence type="ECO:0000313" key="3">
    <source>
        <dbReference type="Proteomes" id="UP000824540"/>
    </source>
</evidence>
<sequence>MEFVQHARVSTSTPKKSIMGVLMSTDGTFDRIVPHRCARGLHYTSLNKDGRPTHLTLASQNEKGKNSNSK</sequence>
<feature type="compositionally biased region" description="Polar residues" evidence="1">
    <location>
        <begin position="56"/>
        <end position="70"/>
    </location>
</feature>
<gene>
    <name evidence="2" type="ORF">JZ751_010396</name>
</gene>
<name>A0A8T2NX05_9TELE</name>
<reference evidence="2" key="1">
    <citation type="thesis" date="2021" institute="BYU ScholarsArchive" country="Provo, UT, USA">
        <title>Applications of and Algorithms for Genome Assembly and Genomic Analyses with an Emphasis on Marine Teleosts.</title>
        <authorList>
            <person name="Pickett B.D."/>
        </authorList>
    </citation>
    <scope>NUCLEOTIDE SEQUENCE</scope>
    <source>
        <strain evidence="2">HI-2016</strain>
    </source>
</reference>
<dbReference type="EMBL" id="JAFBMS010000019">
    <property type="protein sequence ID" value="KAG9344709.1"/>
    <property type="molecule type" value="Genomic_DNA"/>
</dbReference>
<comment type="caution">
    <text evidence="2">The sequence shown here is derived from an EMBL/GenBank/DDBJ whole genome shotgun (WGS) entry which is preliminary data.</text>
</comment>
<accession>A0A8T2NX05</accession>
<evidence type="ECO:0000313" key="2">
    <source>
        <dbReference type="EMBL" id="KAG9344709.1"/>
    </source>
</evidence>
<proteinExistence type="predicted"/>
<evidence type="ECO:0000256" key="1">
    <source>
        <dbReference type="SAM" id="MobiDB-lite"/>
    </source>
</evidence>
<dbReference type="AlphaFoldDB" id="A0A8T2NX05"/>
<protein>
    <submittedName>
        <fullName evidence="2">Uncharacterized protein</fullName>
    </submittedName>
</protein>
<feature type="region of interest" description="Disordered" evidence="1">
    <location>
        <begin position="43"/>
        <end position="70"/>
    </location>
</feature>
<organism evidence="2 3">
    <name type="scientific">Albula glossodonta</name>
    <name type="common">roundjaw bonefish</name>
    <dbReference type="NCBI Taxonomy" id="121402"/>
    <lineage>
        <taxon>Eukaryota</taxon>
        <taxon>Metazoa</taxon>
        <taxon>Chordata</taxon>
        <taxon>Craniata</taxon>
        <taxon>Vertebrata</taxon>
        <taxon>Euteleostomi</taxon>
        <taxon>Actinopterygii</taxon>
        <taxon>Neopterygii</taxon>
        <taxon>Teleostei</taxon>
        <taxon>Albuliformes</taxon>
        <taxon>Albulidae</taxon>
        <taxon>Albula</taxon>
    </lineage>
</organism>
<keyword evidence="3" id="KW-1185">Reference proteome</keyword>
<dbReference type="Proteomes" id="UP000824540">
    <property type="component" value="Unassembled WGS sequence"/>
</dbReference>